<comment type="caution">
    <text evidence="1">The sequence shown here is derived from an EMBL/GenBank/DDBJ whole genome shotgun (WGS) entry which is preliminary data.</text>
</comment>
<dbReference type="GO" id="GO:0003677">
    <property type="term" value="F:DNA binding"/>
    <property type="evidence" value="ECO:0007669"/>
    <property type="project" value="UniProtKB-KW"/>
</dbReference>
<protein>
    <submittedName>
        <fullName evidence="1">MmcQ/YjbR family DNA-binding protein</fullName>
    </submittedName>
</protein>
<dbReference type="EMBL" id="JADWOX010000020">
    <property type="protein sequence ID" value="MBI1686278.1"/>
    <property type="molecule type" value="Genomic_DNA"/>
</dbReference>
<keyword evidence="2" id="KW-1185">Reference proteome</keyword>
<name>A0ABS0T5U1_9CAUL</name>
<proteinExistence type="predicted"/>
<evidence type="ECO:0000313" key="2">
    <source>
        <dbReference type="Proteomes" id="UP000639859"/>
    </source>
</evidence>
<gene>
    <name evidence="1" type="ORF">I4Q42_21630</name>
</gene>
<evidence type="ECO:0000313" key="1">
    <source>
        <dbReference type="EMBL" id="MBI1686278.1"/>
    </source>
</evidence>
<sequence>MTYEEVRAFAFSLALVADGTSYGYACLKANGKFLTRLKEDGDSLVLTGVPFDEREMLIEAAPEVFYFTDHYRNYPMVLARLSAVEPGTVKRILERQWRASVPKKVSKAHDQQG</sequence>
<accession>A0ABS0T5U1</accession>
<dbReference type="Proteomes" id="UP000639859">
    <property type="component" value="Unassembled WGS sequence"/>
</dbReference>
<reference evidence="1 2" key="1">
    <citation type="submission" date="2020-11" db="EMBL/GenBank/DDBJ databases">
        <title>genome sequence of strain KACC 18849.</title>
        <authorList>
            <person name="Gao J."/>
            <person name="Zhang X."/>
        </authorList>
    </citation>
    <scope>NUCLEOTIDE SEQUENCE [LARGE SCALE GENOMIC DNA]</scope>
    <source>
        <strain evidence="1 2">KACC 18849</strain>
    </source>
</reference>
<keyword evidence="1" id="KW-0238">DNA-binding</keyword>
<organism evidence="1 2">
    <name type="scientific">Caulobacter hibisci</name>
    <dbReference type="NCBI Taxonomy" id="2035993"/>
    <lineage>
        <taxon>Bacteria</taxon>
        <taxon>Pseudomonadati</taxon>
        <taxon>Pseudomonadota</taxon>
        <taxon>Alphaproteobacteria</taxon>
        <taxon>Caulobacterales</taxon>
        <taxon>Caulobacteraceae</taxon>
        <taxon>Caulobacter</taxon>
    </lineage>
</organism>